<dbReference type="InterPro" id="IPR017850">
    <property type="entry name" value="Alkaline_phosphatase_core_sf"/>
</dbReference>
<dbReference type="SUPFAM" id="SSF53649">
    <property type="entry name" value="Alkaline phosphatase-like"/>
    <property type="match status" value="1"/>
</dbReference>
<reference evidence="1 2" key="1">
    <citation type="submission" date="2020-10" db="EMBL/GenBank/DDBJ databases">
        <title>Complete genome sequence of Paludibaculum fermentans P105T, a facultatively anaerobic acidobacterium capable of dissimilatory Fe(III) reduction.</title>
        <authorList>
            <person name="Dedysh S.N."/>
            <person name="Beletsky A.V."/>
            <person name="Kulichevskaya I.S."/>
            <person name="Mardanov A.V."/>
            <person name="Ravin N.V."/>
        </authorList>
    </citation>
    <scope>NUCLEOTIDE SEQUENCE [LARGE SCALE GENOMIC DNA]</scope>
    <source>
        <strain evidence="1 2">P105</strain>
    </source>
</reference>
<organism evidence="1 2">
    <name type="scientific">Paludibaculum fermentans</name>
    <dbReference type="NCBI Taxonomy" id="1473598"/>
    <lineage>
        <taxon>Bacteria</taxon>
        <taxon>Pseudomonadati</taxon>
        <taxon>Acidobacteriota</taxon>
        <taxon>Terriglobia</taxon>
        <taxon>Bryobacterales</taxon>
        <taxon>Bryobacteraceae</taxon>
        <taxon>Paludibaculum</taxon>
    </lineage>
</organism>
<dbReference type="AlphaFoldDB" id="A0A7S7NX54"/>
<keyword evidence="2" id="KW-1185">Reference proteome</keyword>
<dbReference type="Pfam" id="PF01663">
    <property type="entry name" value="Phosphodiest"/>
    <property type="match status" value="2"/>
</dbReference>
<accession>A0A7S7NX54</accession>
<dbReference type="KEGG" id="pfer:IRI77_15965"/>
<dbReference type="InterPro" id="IPR002591">
    <property type="entry name" value="Phosphodiest/P_Trfase"/>
</dbReference>
<dbReference type="PANTHER" id="PTHR10151:SF120">
    <property type="entry name" value="BIS(5'-ADENOSYL)-TRIPHOSPHATASE"/>
    <property type="match status" value="1"/>
</dbReference>
<gene>
    <name evidence="1" type="ORF">IRI77_15965</name>
</gene>
<dbReference type="PANTHER" id="PTHR10151">
    <property type="entry name" value="ECTONUCLEOTIDE PYROPHOSPHATASE/PHOSPHODIESTERASE"/>
    <property type="match status" value="1"/>
</dbReference>
<dbReference type="RefSeq" id="WP_194453038.1">
    <property type="nucleotide sequence ID" value="NZ_CP063849.1"/>
</dbReference>
<dbReference type="EMBL" id="CP063849">
    <property type="protein sequence ID" value="QOY91384.1"/>
    <property type="molecule type" value="Genomic_DNA"/>
</dbReference>
<sequence length="543" mass="59253">MVSLDGLGHQALTTDPVAQELTVLRDSMARGASAAGMQAAFPSTTANSHAALWTGCYGDVNHITTNNPPLLPRSAHTILERGNGFLATQLDAEAIWVAAARQGRSSVAHQPTQGYPFTPMNSGHGAIVLNGYQTRLLAPHGLFTLKNTEAQPDGSIRIQHGPLSLRAERRNGTLRISVSGSKEFVDVRPAAVEKELPRQRPLARYFSAGLAITQPVPGVLYFRLFELTPASFRLYVSPLQELAMTQPLPALFRDAGGFIGNGPEALMQQGTLSEPEYLEAVELVIRQMTRHAAWLHARYQPRFFQSYLPFPDEFEHSWLGYSRNGQKSIDQFRRWGYIAVNRGAAEFAKLARKSDHLLWVSDHGMAPVTRYVSVHEVLRRAGLGEKASYLYNSILVNTTDWKGGVVPTAERAKVVEQARQALAAIQENGKPVFTAFFTPERDGAKYGIGGPAGGDLYFDLAPGYAASGRPNPALFDANTKPRGVHGFFPGRPDMQAICILRGPRVKPGTTWPQLRSIQVAPLVVDLLGMDPPSGAKAASPLHR</sequence>
<evidence type="ECO:0000313" key="2">
    <source>
        <dbReference type="Proteomes" id="UP000593892"/>
    </source>
</evidence>
<dbReference type="Proteomes" id="UP000593892">
    <property type="component" value="Chromosome"/>
</dbReference>
<protein>
    <submittedName>
        <fullName evidence="1">Alkaline phosphatase family protein</fullName>
    </submittedName>
</protein>
<proteinExistence type="predicted"/>
<dbReference type="Gene3D" id="3.40.720.10">
    <property type="entry name" value="Alkaline Phosphatase, subunit A"/>
    <property type="match status" value="1"/>
</dbReference>
<dbReference type="GO" id="GO:0016787">
    <property type="term" value="F:hydrolase activity"/>
    <property type="evidence" value="ECO:0007669"/>
    <property type="project" value="UniProtKB-ARBA"/>
</dbReference>
<name>A0A7S7NX54_PALFE</name>
<evidence type="ECO:0000313" key="1">
    <source>
        <dbReference type="EMBL" id="QOY91384.1"/>
    </source>
</evidence>